<sequence>MEQIMTLLQSIKLALKQLLSTKFRTFLTMLGIIIGVFSVTLLVSIGEAISKNVSTQLGDMGSNLLTVNFYSDNPNDKFTYKDAKKLLNEDEIGSPEVIQTKEVRTSEKTASNQVAGINEYYASIKNLELASGRFCSNVDVIYAQKVTIIGSEIAKTYFKEQNPIGEYLQIAGARYMVIGVLKEKGESLFGSADKKLFIPISSAERLFKTDTVDLYYIQTKKVEQVPAAVKVVKKKMSQFFPNNEDAYTVANQQQALDTFDSITGTLTIGLGAIAGISLLVGGIGIMNIMLVSVSERTREIGIRKAIGASSGNILMQFLIEAVVLSLVGGCIGILLGIFSAQIVTTTSSFEMYVSASTILLAVGFSMCIGIVFGVIPAQKASKKMPIDALRAD</sequence>
<evidence type="ECO:0000313" key="22">
    <source>
        <dbReference type="EMBL" id="RKA07026.1"/>
    </source>
</evidence>
<evidence type="ECO:0000313" key="21">
    <source>
        <dbReference type="EMBL" id="HAJ9591903.1"/>
    </source>
</evidence>
<feature type="transmembrane region" description="Helical" evidence="7">
    <location>
        <begin position="268"/>
        <end position="293"/>
    </location>
</feature>
<reference evidence="22 23" key="1">
    <citation type="journal article" date="2018" name="BMC Genomics">
        <title>Genes significantly associated with lineage II food isolates of Listeria monocytogenes.</title>
        <authorList>
            <person name="Pirone-Davies C."/>
            <person name="Chen Y."/>
            <person name="Pightling A."/>
            <person name="Ryan G."/>
            <person name="Wang Y."/>
            <person name="Yao K."/>
            <person name="Hoffmann M."/>
            <person name="Allard M.W."/>
        </authorList>
    </citation>
    <scope>NUCLEOTIDE SEQUENCE [LARGE SCALE GENOMIC DNA]</scope>
    <source>
        <strain evidence="22 23">PNUSAL000550</strain>
    </source>
</reference>
<dbReference type="EMBL" id="DABJAN010000001">
    <property type="protein sequence ID" value="HAJ9591903.1"/>
    <property type="molecule type" value="Genomic_DNA"/>
</dbReference>
<dbReference type="Proteomes" id="UP000528151">
    <property type="component" value="Unassembled WGS sequence"/>
</dbReference>
<comment type="subcellular location">
    <subcellularLocation>
        <location evidence="1">Cell membrane</location>
        <topology evidence="1">Multi-pass membrane protein</topology>
    </subcellularLocation>
</comment>
<dbReference type="Proteomes" id="UP000379076">
    <property type="component" value="Unassembled WGS sequence"/>
</dbReference>
<dbReference type="EMBL" id="AABGUK010000001">
    <property type="protein sequence ID" value="EAH4241264.1"/>
    <property type="molecule type" value="Genomic_DNA"/>
</dbReference>
<keyword evidence="3 7" id="KW-0812">Transmembrane</keyword>
<dbReference type="Proteomes" id="UP000527632">
    <property type="component" value="Unassembled WGS sequence"/>
</dbReference>
<dbReference type="EMBL" id="AAAQQZ010000005">
    <property type="protein sequence ID" value="EAE1339553.1"/>
    <property type="molecule type" value="Genomic_DNA"/>
</dbReference>
<reference evidence="25 26" key="4">
    <citation type="submission" date="2018-06" db="EMBL/GenBank/DDBJ databases">
        <authorList>
            <consortium name="GenomeTrakr: Next Generation Sequencing Network for Food Pathogen Tracability"/>
        </authorList>
    </citation>
    <scope>NUCLEOTIDE SEQUENCE [LARGE SCALE GENOMIC DNA]</scope>
    <source>
        <strain evidence="14 29">CFSAN063727</strain>
        <strain evidence="11 26">FDA00006494</strain>
        <strain evidence="10 25">FDA00007096</strain>
        <strain evidence="18 28">LS1344</strain>
    </source>
</reference>
<evidence type="ECO:0000313" key="27">
    <source>
        <dbReference type="Proteomes" id="UP000489121"/>
    </source>
</evidence>
<dbReference type="EMBL" id="DAAJZA010000009">
    <property type="protein sequence ID" value="HAC1755746.1"/>
    <property type="molecule type" value="Genomic_DNA"/>
</dbReference>
<feature type="transmembrane region" description="Helical" evidence="7">
    <location>
        <begin position="313"/>
        <end position="339"/>
    </location>
</feature>
<dbReference type="GO" id="GO:0022857">
    <property type="term" value="F:transmembrane transporter activity"/>
    <property type="evidence" value="ECO:0007669"/>
    <property type="project" value="TreeGrafter"/>
</dbReference>
<gene>
    <name evidence="22" type="primary">yknz_2</name>
    <name evidence="13" type="ORF">A8L61_09115</name>
    <name evidence="11" type="ORF">ART25_11595</name>
    <name evidence="10" type="ORF">ARY78_12300</name>
    <name evidence="14" type="ORF">CA369_09195</name>
    <name evidence="16" type="ORF">D4920_12665</name>
    <name evidence="15" type="ORF">D4B11_06995</name>
    <name evidence="17" type="ORF">D5N24_12025</name>
    <name evidence="22" type="ORF">DYZ80_02238</name>
    <name evidence="12" type="ORF">E1W56_13360</name>
    <name evidence="18" type="ORF">E5F58_04510</name>
    <name evidence="19" type="ORF">F6515_13615</name>
    <name evidence="20" type="ORF">GI949_12285</name>
    <name evidence="21" type="ORF">HQN34_000066</name>
</gene>
<protein>
    <submittedName>
        <fullName evidence="22">ABC transporter permease YknZ</fullName>
    </submittedName>
    <submittedName>
        <fullName evidence="11">FtsX-like permease family protein</fullName>
    </submittedName>
</protein>
<feature type="domain" description="ABC3 transporter permease C-terminal" evidence="8">
    <location>
        <begin position="272"/>
        <end position="383"/>
    </location>
</feature>
<evidence type="ECO:0000313" key="34">
    <source>
        <dbReference type="Proteomes" id="UP000843775"/>
    </source>
</evidence>
<evidence type="ECO:0000313" key="30">
    <source>
        <dbReference type="Proteomes" id="UP000530452"/>
    </source>
</evidence>
<dbReference type="Proteomes" id="UP000358545">
    <property type="component" value="Unassembled WGS sequence"/>
</dbReference>
<evidence type="ECO:0000313" key="25">
    <source>
        <dbReference type="Proteomes" id="UP000365297"/>
    </source>
</evidence>
<evidence type="ECO:0000313" key="12">
    <source>
        <dbReference type="EMBL" id="EAE4943030.1"/>
    </source>
</evidence>
<keyword evidence="5 7" id="KW-0472">Membrane</keyword>
<evidence type="ECO:0000256" key="2">
    <source>
        <dbReference type="ARBA" id="ARBA00022475"/>
    </source>
</evidence>
<organism evidence="11 26">
    <name type="scientific">Listeria monocytogenes</name>
    <dbReference type="NCBI Taxonomy" id="1639"/>
    <lineage>
        <taxon>Bacteria</taxon>
        <taxon>Bacillati</taxon>
        <taxon>Bacillota</taxon>
        <taxon>Bacilli</taxon>
        <taxon>Bacillales</taxon>
        <taxon>Listeriaceae</taxon>
        <taxon>Listeria</taxon>
    </lineage>
</organism>
<reference evidence="33 34" key="2">
    <citation type="journal article" date="2018" name="Genome Biol.">
        <title>SKESA: strategic k-mer extension for scrupulous assemblies.</title>
        <authorList>
            <person name="Souvorov A."/>
            <person name="Agarwala R."/>
            <person name="Lipman D.J."/>
        </authorList>
    </citation>
    <scope>NUCLEOTIDE SEQUENCE [LARGE SCALE GENOMIC DNA]</scope>
    <source>
        <strain evidence="21">2017-325981-023-01</strain>
        <strain evidence="20 34">DMG1500109</strain>
    </source>
</reference>
<evidence type="ECO:0000313" key="10">
    <source>
        <dbReference type="EMBL" id="EAC5551212.1"/>
    </source>
</evidence>
<name>A0A0B8R1F9_LISMN</name>
<evidence type="ECO:0000313" key="19">
    <source>
        <dbReference type="EMBL" id="ECY9784024.1"/>
    </source>
</evidence>
<dbReference type="EMBL" id="AABGHY010000009">
    <property type="protein sequence ID" value="EAH3295129.1"/>
    <property type="molecule type" value="Genomic_DNA"/>
</dbReference>
<evidence type="ECO:0000256" key="7">
    <source>
        <dbReference type="SAM" id="Phobius"/>
    </source>
</evidence>
<reference evidence="13 24" key="3">
    <citation type="submission" date="2018-06" db="EMBL/GenBank/DDBJ databases">
        <authorList>
            <consortium name="PulseNet: The National Subtyping Network for Foodborne Disease Surveillance"/>
            <person name="Tarr C.L."/>
            <person name="Trees E."/>
            <person name="Katz L.S."/>
            <person name="Carleton-Romer H.A."/>
            <person name="Stroika S."/>
            <person name="Kucerova Z."/>
            <person name="Roache K.F."/>
            <person name="Sabol A.L."/>
            <person name="Besser J."/>
            <person name="Gerner-Smidt P."/>
        </authorList>
    </citation>
    <scope>NUCLEOTIDE SEQUENCE [LARGE SCALE GENOMIC DNA]</scope>
    <source>
        <strain evidence="13 24">PNUSAL002180</strain>
        <strain evidence="19 27">PNUSAL005692</strain>
    </source>
</reference>
<evidence type="ECO:0000256" key="6">
    <source>
        <dbReference type="ARBA" id="ARBA00038076"/>
    </source>
</evidence>
<dbReference type="AlphaFoldDB" id="A0A0B8R1F9"/>
<dbReference type="Proteomes" id="UP000530452">
    <property type="component" value="Unassembled WGS sequence"/>
</dbReference>
<keyword evidence="4 7" id="KW-1133">Transmembrane helix</keyword>
<dbReference type="EMBL" id="AABEMN010000008">
    <property type="protein sequence ID" value="EAG9519514.1"/>
    <property type="molecule type" value="Genomic_DNA"/>
</dbReference>
<evidence type="ECO:0000256" key="1">
    <source>
        <dbReference type="ARBA" id="ARBA00004651"/>
    </source>
</evidence>
<comment type="similarity">
    <text evidence="6">Belongs to the ABC-4 integral membrane protein family.</text>
</comment>
<evidence type="ECO:0000313" key="14">
    <source>
        <dbReference type="EMBL" id="EAG4462459.1"/>
    </source>
</evidence>
<evidence type="ECO:0000313" key="26">
    <source>
        <dbReference type="Proteomes" id="UP000379076"/>
    </source>
</evidence>
<evidence type="ECO:0000313" key="11">
    <source>
        <dbReference type="EMBL" id="EAE1339553.1"/>
    </source>
</evidence>
<dbReference type="PANTHER" id="PTHR30572">
    <property type="entry name" value="MEMBRANE COMPONENT OF TRANSPORTER-RELATED"/>
    <property type="match status" value="1"/>
</dbReference>
<evidence type="ECO:0000313" key="28">
    <source>
        <dbReference type="Proteomes" id="UP000527632"/>
    </source>
</evidence>
<reference evidence="30 31" key="5">
    <citation type="submission" date="2019-04" db="EMBL/GenBank/DDBJ databases">
        <authorList>
            <person name="Ashton P.M."/>
            <person name="Dallman T."/>
            <person name="Nair S."/>
            <person name="De Pinna E."/>
            <person name="Peters T."/>
            <person name="Grant K."/>
        </authorList>
    </citation>
    <scope>NUCLEOTIDE SEQUENCE [LARGE SCALE GENOMIC DNA]</scope>
    <source>
        <strain evidence="16 31">282333</strain>
        <strain evidence="17 30">282352</strain>
        <strain evidence="15 32">289003</strain>
        <strain evidence="12">RL15000286</strain>
    </source>
</reference>
<dbReference type="PANTHER" id="PTHR30572:SF4">
    <property type="entry name" value="ABC TRANSPORTER PERMEASE YTRF"/>
    <property type="match status" value="1"/>
</dbReference>
<dbReference type="GO" id="GO:0005886">
    <property type="term" value="C:plasma membrane"/>
    <property type="evidence" value="ECO:0007669"/>
    <property type="project" value="UniProtKB-SubCell"/>
</dbReference>
<evidence type="ECO:0000256" key="3">
    <source>
        <dbReference type="ARBA" id="ARBA00022692"/>
    </source>
</evidence>
<accession>A0A0B8R1F9</accession>
<evidence type="ECO:0000313" key="24">
    <source>
        <dbReference type="Proteomes" id="UP000358545"/>
    </source>
</evidence>
<feature type="transmembrane region" description="Helical" evidence="7">
    <location>
        <begin position="351"/>
        <end position="375"/>
    </location>
</feature>
<evidence type="ECO:0000313" key="15">
    <source>
        <dbReference type="EMBL" id="EAG9519514.1"/>
    </source>
</evidence>
<dbReference type="EMBL" id="QXLS01000005">
    <property type="protein sequence ID" value="RKA07026.1"/>
    <property type="molecule type" value="Genomic_DNA"/>
</dbReference>
<dbReference type="Proteomes" id="UP000272537">
    <property type="component" value="Unassembled WGS sequence"/>
</dbReference>
<dbReference type="EMBL" id="AABBZO010000009">
    <property type="protein sequence ID" value="EAG4462459.1"/>
    <property type="molecule type" value="Genomic_DNA"/>
</dbReference>
<evidence type="ECO:0000313" key="31">
    <source>
        <dbReference type="Proteomes" id="UP000533021"/>
    </source>
</evidence>
<dbReference type="EMBL" id="AAAIXK010000007">
    <property type="protein sequence ID" value="EAC5551212.1"/>
    <property type="molecule type" value="Genomic_DNA"/>
</dbReference>
<dbReference type="InterPro" id="IPR003838">
    <property type="entry name" value="ABC3_permease_C"/>
</dbReference>
<comment type="caution">
    <text evidence="11">The sequence shown here is derived from an EMBL/GenBank/DDBJ whole genome shotgun (WGS) entry which is preliminary data.</text>
</comment>
<proteinExistence type="inferred from homology"/>
<dbReference type="Proteomes" id="UP000843775">
    <property type="component" value="Unassembled WGS sequence"/>
</dbReference>
<dbReference type="EMBL" id="AABAGT010000012">
    <property type="protein sequence ID" value="EAG0867446.1"/>
    <property type="molecule type" value="Genomic_DNA"/>
</dbReference>
<dbReference type="InterPro" id="IPR050250">
    <property type="entry name" value="Macrolide_Exporter_MacB"/>
</dbReference>
<evidence type="ECO:0000313" key="23">
    <source>
        <dbReference type="Proteomes" id="UP000272537"/>
    </source>
</evidence>
<dbReference type="EMBL" id="AABFVG010000009">
    <property type="protein sequence ID" value="EAH2282930.1"/>
    <property type="molecule type" value="Genomic_DNA"/>
</dbReference>
<feature type="transmembrane region" description="Helical" evidence="7">
    <location>
        <begin position="26"/>
        <end position="46"/>
    </location>
</feature>
<evidence type="ECO:0000256" key="5">
    <source>
        <dbReference type="ARBA" id="ARBA00023136"/>
    </source>
</evidence>
<dbReference type="Proteomes" id="UP000546397">
    <property type="component" value="Unassembled WGS sequence"/>
</dbReference>
<dbReference type="Proteomes" id="UP000533021">
    <property type="component" value="Unassembled WGS sequence"/>
</dbReference>
<evidence type="ECO:0000313" key="32">
    <source>
        <dbReference type="Proteomes" id="UP000546397"/>
    </source>
</evidence>
<evidence type="ECO:0000259" key="8">
    <source>
        <dbReference type="Pfam" id="PF02687"/>
    </source>
</evidence>
<keyword evidence="2" id="KW-1003">Cell membrane</keyword>
<feature type="domain" description="MacB-like periplasmic core" evidence="9">
    <location>
        <begin position="25"/>
        <end position="233"/>
    </location>
</feature>
<dbReference type="Proteomes" id="UP000489121">
    <property type="component" value="Unassembled WGS sequence"/>
</dbReference>
<reference evidence="21" key="6">
    <citation type="submission" date="2020-05" db="EMBL/GenBank/DDBJ databases">
        <authorList>
            <consortium name="NCBI Pathogen Detection Project"/>
        </authorList>
    </citation>
    <scope>NUCLEOTIDE SEQUENCE</scope>
    <source>
        <strain evidence="21">2017-325981-023-01</strain>
        <strain evidence="20">DMG1500109</strain>
    </source>
</reference>
<dbReference type="Proteomes" id="UP000393182">
    <property type="component" value="Unassembled WGS sequence"/>
</dbReference>
<dbReference type="InterPro" id="IPR025857">
    <property type="entry name" value="MacB_PCD"/>
</dbReference>
<dbReference type="Pfam" id="PF02687">
    <property type="entry name" value="FtsX"/>
    <property type="match status" value="1"/>
</dbReference>
<evidence type="ECO:0000313" key="18">
    <source>
        <dbReference type="EMBL" id="EAH4241264.1"/>
    </source>
</evidence>
<evidence type="ECO:0000313" key="20">
    <source>
        <dbReference type="EMBL" id="HAC1755746.1"/>
    </source>
</evidence>
<evidence type="ECO:0000313" key="29">
    <source>
        <dbReference type="Proteomes" id="UP000528151"/>
    </source>
</evidence>
<dbReference type="Pfam" id="PF12704">
    <property type="entry name" value="MacB_PCD"/>
    <property type="match status" value="1"/>
</dbReference>
<evidence type="ECO:0000313" key="13">
    <source>
        <dbReference type="EMBL" id="EAG0867446.1"/>
    </source>
</evidence>
<dbReference type="EMBL" id="AALGDA010000065">
    <property type="protein sequence ID" value="ECY9784024.1"/>
    <property type="molecule type" value="Genomic_DNA"/>
</dbReference>
<dbReference type="EMBL" id="AAASLB010000009">
    <property type="protein sequence ID" value="EAE4943030.1"/>
    <property type="molecule type" value="Genomic_DNA"/>
</dbReference>
<evidence type="ECO:0000313" key="33">
    <source>
        <dbReference type="Proteomes" id="UP000843503"/>
    </source>
</evidence>
<evidence type="ECO:0000256" key="4">
    <source>
        <dbReference type="ARBA" id="ARBA00022989"/>
    </source>
</evidence>
<evidence type="ECO:0000313" key="17">
    <source>
        <dbReference type="EMBL" id="EAH3295129.1"/>
    </source>
</evidence>
<dbReference type="Proteomes" id="UP000843503">
    <property type="component" value="Unassembled WGS sequence"/>
</dbReference>
<evidence type="ECO:0000313" key="16">
    <source>
        <dbReference type="EMBL" id="EAH2282930.1"/>
    </source>
</evidence>
<evidence type="ECO:0000259" key="9">
    <source>
        <dbReference type="Pfam" id="PF12704"/>
    </source>
</evidence>
<dbReference type="Proteomes" id="UP000365297">
    <property type="component" value="Unassembled WGS sequence"/>
</dbReference>